<name>A0A0R0M5E1_9MICR</name>
<dbReference type="EMBL" id="LGUB01000095">
    <property type="protein sequence ID" value="KRH94321.1"/>
    <property type="molecule type" value="Genomic_DNA"/>
</dbReference>
<keyword evidence="3" id="KW-1185">Reference proteome</keyword>
<comment type="caution">
    <text evidence="2">The sequence shown here is derived from an EMBL/GenBank/DDBJ whole genome shotgun (WGS) entry which is preliminary data.</text>
</comment>
<feature type="compositionally biased region" description="Polar residues" evidence="1">
    <location>
        <begin position="92"/>
        <end position="102"/>
    </location>
</feature>
<sequence>MRKFIKNPKKSNSDEENQPYQNIGSFYAHSVSSDLPSPEVEEKESEDEIKQGQSDQRRPDSAIRSARGRTINNSRIAAEKSQKQSRHDDRPTQSVIDETSMCNESEKEETKKNTHNNIPEEKVTEIENVKNIETIDQTRPPERKSWFNSMKIPFFCFILVLCLLIDDFRKKPKGGDIVPQERKLHSFLDISDKNSLKDILDSEWMVFIEFDDISTDYVPLLYETNVARFRIRNFKDIWALDSLFGRKLDDYIEYIKRSETLVFLVRNSTLCTRNNELIHIIDLTRQIDLVNIANLYAIVLRKKLMNHLAWFLVKLGILKS</sequence>
<dbReference type="VEuPathDB" id="MicrosporidiaDB:M153_2990004333"/>
<reference evidence="2 3" key="1">
    <citation type="submission" date="2015-07" db="EMBL/GenBank/DDBJ databases">
        <title>The genome of Pseudoloma neurophilia, a relevant intracellular parasite of the zebrafish.</title>
        <authorList>
            <person name="Ndikumana S."/>
            <person name="Pelin A."/>
            <person name="Sanders J."/>
            <person name="Corradi N."/>
        </authorList>
    </citation>
    <scope>NUCLEOTIDE SEQUENCE [LARGE SCALE GENOMIC DNA]</scope>
    <source>
        <strain evidence="2 3">MK1</strain>
    </source>
</reference>
<feature type="compositionally biased region" description="Basic and acidic residues" evidence="1">
    <location>
        <begin position="104"/>
        <end position="120"/>
    </location>
</feature>
<evidence type="ECO:0000313" key="2">
    <source>
        <dbReference type="EMBL" id="KRH94321.1"/>
    </source>
</evidence>
<accession>A0A0R0M5E1</accession>
<feature type="compositionally biased region" description="Polar residues" evidence="1">
    <location>
        <begin position="18"/>
        <end position="35"/>
    </location>
</feature>
<evidence type="ECO:0000313" key="3">
    <source>
        <dbReference type="Proteomes" id="UP000051530"/>
    </source>
</evidence>
<dbReference type="Proteomes" id="UP000051530">
    <property type="component" value="Unassembled WGS sequence"/>
</dbReference>
<evidence type="ECO:0000256" key="1">
    <source>
        <dbReference type="SAM" id="MobiDB-lite"/>
    </source>
</evidence>
<organism evidence="2 3">
    <name type="scientific">Pseudoloma neurophilia</name>
    <dbReference type="NCBI Taxonomy" id="146866"/>
    <lineage>
        <taxon>Eukaryota</taxon>
        <taxon>Fungi</taxon>
        <taxon>Fungi incertae sedis</taxon>
        <taxon>Microsporidia</taxon>
        <taxon>Pseudoloma</taxon>
    </lineage>
</organism>
<gene>
    <name evidence="2" type="ORF">M153_2990004333</name>
</gene>
<protein>
    <submittedName>
        <fullName evidence="2">Uncharacterized protein</fullName>
    </submittedName>
</protein>
<feature type="compositionally biased region" description="Basic and acidic residues" evidence="1">
    <location>
        <begin position="77"/>
        <end position="91"/>
    </location>
</feature>
<feature type="region of interest" description="Disordered" evidence="1">
    <location>
        <begin position="1"/>
        <end position="120"/>
    </location>
</feature>
<dbReference type="AlphaFoldDB" id="A0A0R0M5E1"/>
<proteinExistence type="predicted"/>